<evidence type="ECO:0000313" key="2">
    <source>
        <dbReference type="Proteomes" id="UP000005406"/>
    </source>
</evidence>
<evidence type="ECO:0000313" key="1">
    <source>
        <dbReference type="EMBL" id="EIQ13349.1"/>
    </source>
</evidence>
<protein>
    <submittedName>
        <fullName evidence="1">Uncharacterized protein</fullName>
    </submittedName>
</protein>
<name>A0A6N3RAM4_SHIFL</name>
<dbReference type="EMBL" id="AKMW01000036">
    <property type="protein sequence ID" value="EIQ13349.1"/>
    <property type="molecule type" value="Genomic_DNA"/>
</dbReference>
<dbReference type="Proteomes" id="UP000005406">
    <property type="component" value="Unassembled WGS sequence"/>
</dbReference>
<organism evidence="1 2">
    <name type="scientific">Shigella flexneri CCH060</name>
    <dbReference type="NCBI Taxonomy" id="754091"/>
    <lineage>
        <taxon>Bacteria</taxon>
        <taxon>Pseudomonadati</taxon>
        <taxon>Pseudomonadota</taxon>
        <taxon>Gammaproteobacteria</taxon>
        <taxon>Enterobacterales</taxon>
        <taxon>Enterobacteriaceae</taxon>
        <taxon>Shigella</taxon>
    </lineage>
</organism>
<comment type="caution">
    <text evidence="1">The sequence shown here is derived from an EMBL/GenBank/DDBJ whole genome shotgun (WGS) entry which is preliminary data.</text>
</comment>
<gene>
    <name evidence="1" type="ORF">SFCCH060_1478</name>
</gene>
<proteinExistence type="predicted"/>
<reference evidence="1 2" key="1">
    <citation type="submission" date="2012-03" db="EMBL/GenBank/DDBJ databases">
        <authorList>
            <person name="Rasko D."/>
            <person name="Redman J."/>
            <person name="Daugherty S.C."/>
            <person name="Tallon L."/>
            <person name="Sadzewicz L."/>
            <person name="Jones K."/>
            <person name="Santana-Cruz I."/>
            <person name="Liu X."/>
        </authorList>
    </citation>
    <scope>NUCLEOTIDE SEQUENCE [LARGE SCALE GENOMIC DNA]</scope>
    <source>
        <strain evidence="1 2">CCH060</strain>
    </source>
</reference>
<accession>A0A6N3RAM4</accession>
<sequence>MPQLLLFHDKIPNRIQILQTIQLFLQLPLTAINRKRPEKYVA</sequence>
<dbReference type="AlphaFoldDB" id="A0A6N3RAM4"/>